<evidence type="ECO:0000256" key="2">
    <source>
        <dbReference type="ARBA" id="ARBA00022747"/>
    </source>
</evidence>
<keyword evidence="5" id="KW-0378">Hydrolase</keyword>
<evidence type="ECO:0000256" key="1">
    <source>
        <dbReference type="ARBA" id="ARBA00010923"/>
    </source>
</evidence>
<gene>
    <name evidence="5" type="ORF">V6575_21440</name>
</gene>
<reference evidence="5 6" key="1">
    <citation type="submission" date="2024-02" db="EMBL/GenBank/DDBJ databases">
        <title>Roseibium algae sp. nov., isolated from marine alga (Grateloupia sp.), showing potential in myo-inositol conversion.</title>
        <authorList>
            <person name="Wang Y."/>
        </authorList>
    </citation>
    <scope>NUCLEOTIDE SEQUENCE [LARGE SCALE GENOMIC DNA]</scope>
    <source>
        <strain evidence="5 6">H3510</strain>
    </source>
</reference>
<name>A0ABU8TR58_9HYPH</name>
<dbReference type="InterPro" id="IPR000055">
    <property type="entry name" value="Restrct_endonuc_typeI_TRD"/>
</dbReference>
<keyword evidence="2" id="KW-0680">Restriction system</keyword>
<organism evidence="5 6">
    <name type="scientific">Roseibium algae</name>
    <dbReference type="NCBI Taxonomy" id="3123038"/>
    <lineage>
        <taxon>Bacteria</taxon>
        <taxon>Pseudomonadati</taxon>
        <taxon>Pseudomonadota</taxon>
        <taxon>Alphaproteobacteria</taxon>
        <taxon>Hyphomicrobiales</taxon>
        <taxon>Stappiaceae</taxon>
        <taxon>Roseibium</taxon>
    </lineage>
</organism>
<dbReference type="Gene3D" id="3.90.220.20">
    <property type="entry name" value="DNA methylase specificity domains"/>
    <property type="match status" value="2"/>
</dbReference>
<protein>
    <submittedName>
        <fullName evidence="5">Restriction endonuclease subunit S</fullName>
        <ecNumber evidence="5">3.1.21.-</ecNumber>
    </submittedName>
</protein>
<sequence>MGAARYKPYPAYKPSGVEWLGDIPEGWEAKRLGNLFEERREKVSDKDYPPLSVTMQGIVPQLETAAKSLDSDNRKLVKAGDFVINSRSDRKGSAGLSALDGSVTLISNVLKPRDIEGSFAHHLLKSYPFQEEYYRFGKGIVADLWSTNFNSMKNITLPVVPKEEQTKIAAFLDYETGKIDALIAKQERLIALLEEKRQAVISHAVTKGLNPNAPLRPSGIDWLGDVPEHWEVGRLRWYISISSGEGLSNQFITSNLDENNANRVVGGNGAMGFTNKVNTTEKRIVIGRVGALCGNVHFFDEDCWITDNALQISKWRSFSDDFLVHLIRAANLNDLANKSAQPLITGNQVKSIEVAIPPVEEQKKIEKFLENQVDIFAKLSSKAQSAITLLKERRTALISAAVTGKIDVRDWQPPQAVSDTDLSTETLQEAAL</sequence>
<keyword evidence="5" id="KW-0540">Nuclease</keyword>
<evidence type="ECO:0000259" key="4">
    <source>
        <dbReference type="Pfam" id="PF01420"/>
    </source>
</evidence>
<proteinExistence type="inferred from homology"/>
<accession>A0ABU8TR58</accession>
<feature type="domain" description="Type I restriction modification DNA specificity" evidence="4">
    <location>
        <begin position="251"/>
        <end position="377"/>
    </location>
</feature>
<dbReference type="PANTHER" id="PTHR30408">
    <property type="entry name" value="TYPE-1 RESTRICTION ENZYME ECOKI SPECIFICITY PROTEIN"/>
    <property type="match status" value="1"/>
</dbReference>
<dbReference type="RefSeq" id="WP_340277346.1">
    <property type="nucleotide sequence ID" value="NZ_JBAKIA010000023.1"/>
</dbReference>
<feature type="domain" description="Type I restriction modification DNA specificity" evidence="4">
    <location>
        <begin position="24"/>
        <end position="177"/>
    </location>
</feature>
<keyword evidence="6" id="KW-1185">Reference proteome</keyword>
<comment type="similarity">
    <text evidence="1">Belongs to the type-I restriction system S methylase family.</text>
</comment>
<dbReference type="InterPro" id="IPR052021">
    <property type="entry name" value="Type-I_RS_S_subunit"/>
</dbReference>
<dbReference type="Proteomes" id="UP001385499">
    <property type="component" value="Unassembled WGS sequence"/>
</dbReference>
<keyword evidence="3" id="KW-0238">DNA-binding</keyword>
<dbReference type="InterPro" id="IPR044946">
    <property type="entry name" value="Restrct_endonuc_typeI_TRD_sf"/>
</dbReference>
<dbReference type="GO" id="GO:0016787">
    <property type="term" value="F:hydrolase activity"/>
    <property type="evidence" value="ECO:0007669"/>
    <property type="project" value="UniProtKB-KW"/>
</dbReference>
<dbReference type="CDD" id="cd17266">
    <property type="entry name" value="RMtype1_S_Sau1132ORF3780P-TRD2-CR2_like"/>
    <property type="match status" value="1"/>
</dbReference>
<dbReference type="PANTHER" id="PTHR30408:SF12">
    <property type="entry name" value="TYPE I RESTRICTION ENZYME MJAVIII SPECIFICITY SUBUNIT"/>
    <property type="match status" value="1"/>
</dbReference>
<comment type="caution">
    <text evidence="5">The sequence shown here is derived from an EMBL/GenBank/DDBJ whole genome shotgun (WGS) entry which is preliminary data.</text>
</comment>
<keyword evidence="5" id="KW-0255">Endonuclease</keyword>
<dbReference type="Gene3D" id="1.10.287.1120">
    <property type="entry name" value="Bipartite methylase S protein"/>
    <property type="match status" value="1"/>
</dbReference>
<dbReference type="EMBL" id="JBAKIA010000023">
    <property type="protein sequence ID" value="MEJ8476658.1"/>
    <property type="molecule type" value="Genomic_DNA"/>
</dbReference>
<evidence type="ECO:0000313" key="5">
    <source>
        <dbReference type="EMBL" id="MEJ8476658.1"/>
    </source>
</evidence>
<dbReference type="GO" id="GO:0004519">
    <property type="term" value="F:endonuclease activity"/>
    <property type="evidence" value="ECO:0007669"/>
    <property type="project" value="UniProtKB-KW"/>
</dbReference>
<dbReference type="SUPFAM" id="SSF116734">
    <property type="entry name" value="DNA methylase specificity domain"/>
    <property type="match status" value="2"/>
</dbReference>
<dbReference type="EC" id="3.1.21.-" evidence="5"/>
<evidence type="ECO:0000313" key="6">
    <source>
        <dbReference type="Proteomes" id="UP001385499"/>
    </source>
</evidence>
<evidence type="ECO:0000256" key="3">
    <source>
        <dbReference type="ARBA" id="ARBA00023125"/>
    </source>
</evidence>
<dbReference type="Pfam" id="PF01420">
    <property type="entry name" value="Methylase_S"/>
    <property type="match status" value="2"/>
</dbReference>